<comment type="subcellular location">
    <subcellularLocation>
        <location evidence="1">Cytoplasm</location>
    </subcellularLocation>
</comment>
<protein>
    <recommendedName>
        <fullName evidence="5">PDZ domain-containing protein</fullName>
    </recommendedName>
</protein>
<dbReference type="Proteomes" id="UP000663879">
    <property type="component" value="Unassembled WGS sequence"/>
</dbReference>
<dbReference type="GO" id="GO:0003779">
    <property type="term" value="F:actin binding"/>
    <property type="evidence" value="ECO:0007669"/>
    <property type="project" value="TreeGrafter"/>
</dbReference>
<feature type="compositionally biased region" description="Low complexity" evidence="4">
    <location>
        <begin position="410"/>
        <end position="422"/>
    </location>
</feature>
<feature type="compositionally biased region" description="Low complexity" evidence="4">
    <location>
        <begin position="189"/>
        <end position="199"/>
    </location>
</feature>
<dbReference type="GO" id="GO:0001725">
    <property type="term" value="C:stress fiber"/>
    <property type="evidence" value="ECO:0007669"/>
    <property type="project" value="TreeGrafter"/>
</dbReference>
<dbReference type="AlphaFoldDB" id="A0A813P7S8"/>
<dbReference type="SMART" id="SM00735">
    <property type="entry name" value="ZM"/>
    <property type="match status" value="1"/>
</dbReference>
<evidence type="ECO:0000259" key="5">
    <source>
        <dbReference type="PROSITE" id="PS50106"/>
    </source>
</evidence>
<dbReference type="InterPro" id="IPR036034">
    <property type="entry name" value="PDZ_sf"/>
</dbReference>
<dbReference type="GO" id="GO:0051371">
    <property type="term" value="F:muscle alpha-actinin binding"/>
    <property type="evidence" value="ECO:0007669"/>
    <property type="project" value="TreeGrafter"/>
</dbReference>
<dbReference type="PANTHER" id="PTHR24214:SF38">
    <property type="entry name" value="PDZ AND LIM DOMAIN PROTEIN ZASP-RELATED"/>
    <property type="match status" value="1"/>
</dbReference>
<accession>A0A813P7S8</accession>
<dbReference type="InterPro" id="IPR050604">
    <property type="entry name" value="PDZ-LIM_domain"/>
</dbReference>
<dbReference type="CDD" id="cd23068">
    <property type="entry name" value="PDZ_ZASP52-like"/>
    <property type="match status" value="1"/>
</dbReference>
<keyword evidence="2" id="KW-0963">Cytoplasm</keyword>
<feature type="compositionally biased region" description="Basic and acidic residues" evidence="4">
    <location>
        <begin position="395"/>
        <end position="407"/>
    </location>
</feature>
<dbReference type="Pfam" id="PF00595">
    <property type="entry name" value="PDZ"/>
    <property type="match status" value="1"/>
</dbReference>
<reference evidence="6" key="1">
    <citation type="submission" date="2021-02" db="EMBL/GenBank/DDBJ databases">
        <authorList>
            <person name="Nowell W R."/>
        </authorList>
    </citation>
    <scope>NUCLEOTIDE SEQUENCE</scope>
    <source>
        <strain evidence="6">Ploen Becks lab</strain>
    </source>
</reference>
<dbReference type="GO" id="GO:0061061">
    <property type="term" value="P:muscle structure development"/>
    <property type="evidence" value="ECO:0007669"/>
    <property type="project" value="TreeGrafter"/>
</dbReference>
<feature type="region of interest" description="Disordered" evidence="4">
    <location>
        <begin position="189"/>
        <end position="217"/>
    </location>
</feature>
<keyword evidence="3" id="KW-0440">LIM domain</keyword>
<dbReference type="InterPro" id="IPR001478">
    <property type="entry name" value="PDZ"/>
</dbReference>
<evidence type="ECO:0000256" key="4">
    <source>
        <dbReference type="SAM" id="MobiDB-lite"/>
    </source>
</evidence>
<proteinExistence type="predicted"/>
<keyword evidence="3" id="KW-0862">Zinc</keyword>
<evidence type="ECO:0000256" key="2">
    <source>
        <dbReference type="ARBA" id="ARBA00022490"/>
    </source>
</evidence>
<dbReference type="Gene3D" id="2.30.42.10">
    <property type="match status" value="1"/>
</dbReference>
<dbReference type="GO" id="GO:0030036">
    <property type="term" value="P:actin cytoskeleton organization"/>
    <property type="evidence" value="ECO:0007669"/>
    <property type="project" value="TreeGrafter"/>
</dbReference>
<evidence type="ECO:0000313" key="7">
    <source>
        <dbReference type="Proteomes" id="UP000663879"/>
    </source>
</evidence>
<feature type="region of interest" description="Disordered" evidence="4">
    <location>
        <begin position="435"/>
        <end position="455"/>
    </location>
</feature>
<feature type="compositionally biased region" description="Low complexity" evidence="4">
    <location>
        <begin position="435"/>
        <end position="451"/>
    </location>
</feature>
<dbReference type="OrthoDB" id="44841at2759"/>
<comment type="caution">
    <text evidence="6">The sequence shown here is derived from an EMBL/GenBank/DDBJ whole genome shotgun (WGS) entry which is preliminary data.</text>
</comment>
<dbReference type="FunFam" id="2.30.42.10:FF:000055">
    <property type="entry name" value="PDZ and LIM domain protein 3"/>
    <property type="match status" value="1"/>
</dbReference>
<keyword evidence="3" id="KW-0479">Metal-binding</keyword>
<dbReference type="SUPFAM" id="SSF50156">
    <property type="entry name" value="PDZ domain-like"/>
    <property type="match status" value="1"/>
</dbReference>
<dbReference type="PROSITE" id="PS50106">
    <property type="entry name" value="PDZ"/>
    <property type="match status" value="1"/>
</dbReference>
<dbReference type="GO" id="GO:0005737">
    <property type="term" value="C:cytoplasm"/>
    <property type="evidence" value="ECO:0007669"/>
    <property type="project" value="UniProtKB-SubCell"/>
</dbReference>
<sequence length="470" mass="53377">MSLQVLSIKLQRADPSVSWGFNIQGGRDFGSPFVIQKVNPNSLADQSSVRPGDYILRIGNNIVEHFTHAQAREAIIAQGNHLELTLQRGAAPRTEDYGFNFQNPQHRLLNTENVNRAPVASPQVGIQLPNNKALLTQSYNSPMGLYSNQNIADTLTNTLKNDYQYSRNSPSYDSNSSLSSSSILSNSFSPSSSLSLTQKPPLPIYNSKPRPFRRAETVEPRKLESIKIIQNDKENIYTAIPVKTDDFYHVRSKSVTLDENRNIVYNRRDSISGRDLLKNIESSFKIEESESDKSEIVEPVLKRTSWTPTKKEISRQISCLNDPTRQSITQSKSFKLLQQTLDNGLAQSELVFYDRIQKKTEIRRCSIDISQEKPEIIRPVRKLSRLASIDQKSIEENTQKDQIELKKNTRSQSVSNNQSRSSSLIGNYSYLSQLKANSNNNNSNNGNSKQANQRRHSYMYRYGSNFNPNY</sequence>
<dbReference type="EMBL" id="CAJNOC010000337">
    <property type="protein sequence ID" value="CAF0747174.1"/>
    <property type="molecule type" value="Genomic_DNA"/>
</dbReference>
<dbReference type="GO" id="GO:0005912">
    <property type="term" value="C:adherens junction"/>
    <property type="evidence" value="ECO:0007669"/>
    <property type="project" value="TreeGrafter"/>
</dbReference>
<feature type="region of interest" description="Disordered" evidence="4">
    <location>
        <begin position="395"/>
        <end position="422"/>
    </location>
</feature>
<evidence type="ECO:0000313" key="6">
    <source>
        <dbReference type="EMBL" id="CAF0747174.1"/>
    </source>
</evidence>
<dbReference type="InterPro" id="IPR006643">
    <property type="entry name" value="Zasp-like_motif"/>
</dbReference>
<dbReference type="PANTHER" id="PTHR24214">
    <property type="entry name" value="PDZ AND LIM DOMAIN PROTEIN ZASP"/>
    <property type="match status" value="1"/>
</dbReference>
<organism evidence="6 7">
    <name type="scientific">Brachionus calyciflorus</name>
    <dbReference type="NCBI Taxonomy" id="104777"/>
    <lineage>
        <taxon>Eukaryota</taxon>
        <taxon>Metazoa</taxon>
        <taxon>Spiralia</taxon>
        <taxon>Gnathifera</taxon>
        <taxon>Rotifera</taxon>
        <taxon>Eurotatoria</taxon>
        <taxon>Monogononta</taxon>
        <taxon>Pseudotrocha</taxon>
        <taxon>Ploima</taxon>
        <taxon>Brachionidae</taxon>
        <taxon>Brachionus</taxon>
    </lineage>
</organism>
<feature type="domain" description="PDZ" evidence="5">
    <location>
        <begin position="7"/>
        <end position="90"/>
    </location>
</feature>
<keyword evidence="7" id="KW-1185">Reference proteome</keyword>
<dbReference type="GO" id="GO:0031941">
    <property type="term" value="C:filamentous actin"/>
    <property type="evidence" value="ECO:0007669"/>
    <property type="project" value="TreeGrafter"/>
</dbReference>
<dbReference type="SMART" id="SM00228">
    <property type="entry name" value="PDZ"/>
    <property type="match status" value="1"/>
</dbReference>
<name>A0A813P7S8_9BILA</name>
<gene>
    <name evidence="6" type="ORF">OXX778_LOCUS3717</name>
</gene>
<evidence type="ECO:0000256" key="1">
    <source>
        <dbReference type="ARBA" id="ARBA00004496"/>
    </source>
</evidence>
<evidence type="ECO:0000256" key="3">
    <source>
        <dbReference type="ARBA" id="ARBA00023038"/>
    </source>
</evidence>